<reference evidence="1" key="1">
    <citation type="submission" date="2023-04" db="EMBL/GenBank/DDBJ databases">
        <title>Phytophthora fragariaefolia NBRC 109709.</title>
        <authorList>
            <person name="Ichikawa N."/>
            <person name="Sato H."/>
            <person name="Tonouchi N."/>
        </authorList>
    </citation>
    <scope>NUCLEOTIDE SEQUENCE</scope>
    <source>
        <strain evidence="1">NBRC 109709</strain>
    </source>
</reference>
<protein>
    <submittedName>
        <fullName evidence="1">Unnamed protein product</fullName>
    </submittedName>
</protein>
<sequence length="491" mass="54644">MRKTALLRALLLEEGLETPQDWATTVEDRCGDVEDEDHGEERDAAPTPPLVAAIEEVVPHLPDYSAVSSKLRALLGYVGVAYPGQADWLVQGWLQRTPVCSVPFRRWVLCDWLKCSHLTSADPAALLQRRYALLVAVLNEKDIQLKRVLLGYVDAVNAALPEQSDLGSSLSRTSSAALGSIETVEDLLDFYWRHAEQLASRSMLCAAKLHALAVRTQRSAKKLVEDEDVLVRLRWSIMLKPLLFQPLLQHAIALKVVPGKFPVAQIWTSDELAGLVGLVDLASREKMLAEMEASKEKLAHAFASGVKHVHLPQSDTKEASGVEDAAAKYVASLSADQRKLLLAELEQDLDDAPPHLFPHIFMVFRLVIGGLLSSEAAPKLLVDAVATLLYLFDHRSHDLSSCLDALALLLQLSLAKHAFWYDNAPFYLNFIEALFETATIQVEPKVKWAAQMALQQLLFECDVQLLRMHQADLRHILPPNTMRFVSIRLQS</sequence>
<accession>A0A9W6Y4H0</accession>
<proteinExistence type="predicted"/>
<comment type="caution">
    <text evidence="1">The sequence shown here is derived from an EMBL/GenBank/DDBJ whole genome shotgun (WGS) entry which is preliminary data.</text>
</comment>
<keyword evidence="2" id="KW-1185">Reference proteome</keyword>
<evidence type="ECO:0000313" key="2">
    <source>
        <dbReference type="Proteomes" id="UP001165121"/>
    </source>
</evidence>
<organism evidence="1 2">
    <name type="scientific">Phytophthora fragariaefolia</name>
    <dbReference type="NCBI Taxonomy" id="1490495"/>
    <lineage>
        <taxon>Eukaryota</taxon>
        <taxon>Sar</taxon>
        <taxon>Stramenopiles</taxon>
        <taxon>Oomycota</taxon>
        <taxon>Peronosporomycetes</taxon>
        <taxon>Peronosporales</taxon>
        <taxon>Peronosporaceae</taxon>
        <taxon>Phytophthora</taxon>
    </lineage>
</organism>
<gene>
    <name evidence="1" type="ORF">Pfra01_002133600</name>
</gene>
<dbReference type="EMBL" id="BSXT01003069">
    <property type="protein sequence ID" value="GMF52249.1"/>
    <property type="molecule type" value="Genomic_DNA"/>
</dbReference>
<evidence type="ECO:0000313" key="1">
    <source>
        <dbReference type="EMBL" id="GMF52249.1"/>
    </source>
</evidence>
<name>A0A9W6Y4H0_9STRA</name>
<dbReference type="Proteomes" id="UP001165121">
    <property type="component" value="Unassembled WGS sequence"/>
</dbReference>
<dbReference type="AlphaFoldDB" id="A0A9W6Y4H0"/>
<dbReference type="OrthoDB" id="101421at2759"/>